<feature type="chain" id="PRO_5046420778" evidence="1">
    <location>
        <begin position="21"/>
        <end position="100"/>
    </location>
</feature>
<comment type="caution">
    <text evidence="2">The sequence shown here is derived from an EMBL/GenBank/DDBJ whole genome shotgun (WGS) entry which is preliminary data.</text>
</comment>
<evidence type="ECO:0000313" key="2">
    <source>
        <dbReference type="EMBL" id="GIT96441.1"/>
    </source>
</evidence>
<dbReference type="EMBL" id="BPFH01000006">
    <property type="protein sequence ID" value="GIT96441.1"/>
    <property type="molecule type" value="Genomic_DNA"/>
</dbReference>
<evidence type="ECO:0000313" key="3">
    <source>
        <dbReference type="Proteomes" id="UP000786693"/>
    </source>
</evidence>
<feature type="signal peptide" evidence="1">
    <location>
        <begin position="1"/>
        <end position="20"/>
    </location>
</feature>
<dbReference type="RefSeq" id="WP_220749939.1">
    <property type="nucleotide sequence ID" value="NZ_BPFH01000006.1"/>
</dbReference>
<dbReference type="Proteomes" id="UP000786693">
    <property type="component" value="Unassembled WGS sequence"/>
</dbReference>
<accession>A0ABQ4NPU6</accession>
<reference evidence="2 3" key="1">
    <citation type="submission" date="2021-05" db="EMBL/GenBank/DDBJ databases">
        <title>Bacteria Genome sequencing.</title>
        <authorList>
            <person name="Takabe Y."/>
            <person name="Nakajima Y."/>
            <person name="Suzuki S."/>
            <person name="Shiozaki T."/>
        </authorList>
    </citation>
    <scope>NUCLEOTIDE SEQUENCE [LARGE SCALE GENOMIC DNA]</scope>
    <source>
        <strain evidence="2 3">AI_62</strain>
    </source>
</reference>
<name>A0ABQ4NPU6_9RHOB</name>
<keyword evidence="1" id="KW-0732">Signal</keyword>
<organism evidence="2 3">
    <name type="scientific">Jannaschia pagri</name>
    <dbReference type="NCBI Taxonomy" id="2829797"/>
    <lineage>
        <taxon>Bacteria</taxon>
        <taxon>Pseudomonadati</taxon>
        <taxon>Pseudomonadota</taxon>
        <taxon>Alphaproteobacteria</taxon>
        <taxon>Rhodobacterales</taxon>
        <taxon>Roseobacteraceae</taxon>
        <taxon>Jannaschia</taxon>
    </lineage>
</organism>
<evidence type="ECO:0000256" key="1">
    <source>
        <dbReference type="SAM" id="SignalP"/>
    </source>
</evidence>
<keyword evidence="3" id="KW-1185">Reference proteome</keyword>
<sequence length="100" mass="10355">MTKTFIAALIASAVALPVVAQTVKIEDDGWSLVEVKPAPTTTVDIDDDGWTRVSLPTIRSDRGAMGAPGTCTQLESSVGLSGDECGVMSLSEVAKMVGDD</sequence>
<gene>
    <name evidence="2" type="ORF">JANAI62_30640</name>
</gene>
<proteinExistence type="predicted"/>
<protein>
    <submittedName>
        <fullName evidence="2">Uncharacterized protein</fullName>
    </submittedName>
</protein>